<dbReference type="AlphaFoldDB" id="A0A0G0PN99"/>
<dbReference type="Proteomes" id="UP000034793">
    <property type="component" value="Unassembled WGS sequence"/>
</dbReference>
<evidence type="ECO:0000313" key="3">
    <source>
        <dbReference type="Proteomes" id="UP000034793"/>
    </source>
</evidence>
<gene>
    <name evidence="2" type="ORF">UT61_C0031G0001</name>
</gene>
<accession>A0A0G0PN99</accession>
<protein>
    <submittedName>
        <fullName evidence="2">SpoIID/LytB domain protein</fullName>
    </submittedName>
</protein>
<name>A0A0G0PN99_9BACT</name>
<feature type="domain" description="Sporulation stage II protein D amidase enhancer LytB N-terminal" evidence="1">
    <location>
        <begin position="212"/>
        <end position="290"/>
    </location>
</feature>
<dbReference type="Pfam" id="PF08486">
    <property type="entry name" value="SpoIID"/>
    <property type="match status" value="1"/>
</dbReference>
<reference evidence="2 3" key="1">
    <citation type="journal article" date="2015" name="Nature">
        <title>rRNA introns, odd ribosomes, and small enigmatic genomes across a large radiation of phyla.</title>
        <authorList>
            <person name="Brown C.T."/>
            <person name="Hug L.A."/>
            <person name="Thomas B.C."/>
            <person name="Sharon I."/>
            <person name="Castelle C.J."/>
            <person name="Singh A."/>
            <person name="Wilkins M.J."/>
            <person name="Williams K.H."/>
            <person name="Banfield J.F."/>
        </authorList>
    </citation>
    <scope>NUCLEOTIDE SEQUENCE [LARGE SCALE GENOMIC DNA]</scope>
</reference>
<sequence>LAYAQEIFHEKTANYYKFIRLYDPVMPFLSANDATSAFREIAFRKKATDNDIKLMEGYAQDLLKLKDDKSNLEKNNTNLASIKSQVSKRVEFLAGEVEKTESYLSSLSAKQEELIALKAGGFSTSVGDTPSTLEPCSGKPGSSNFCDPGFKPAFAAFSYGAPHRKGMSQYGAYGRAKSGQGAEDILHAYYGGIEIRKDYPTNINITVSGYGTVDIETYVKRIYEMPASWTANNSAALKAQAVAARSYALAYTNNGAKSICATESCQVYKPANKGGAWDAAVDATRGWVLVAAGQPFSAWYASTAGGYTFGYSGQGYSTPSVWDTPSGQGGWPNKAYEVAGGSPWFYKGWYKSRSGASCGKSNPWLTSTEMADVINAWSIVYKGGGDVSRVTPVDTSCWGGNPYSISELAGIGGYNSVSSVSVVYANSGSTQSVTFGTNKGSVTINGEEFKKAFNLRAPGYIGLKSSLFNIEKL</sequence>
<dbReference type="InterPro" id="IPR013693">
    <property type="entry name" value="SpoIID/LytB_N"/>
</dbReference>
<feature type="non-terminal residue" evidence="2">
    <location>
        <position position="1"/>
    </location>
</feature>
<evidence type="ECO:0000313" key="2">
    <source>
        <dbReference type="EMBL" id="KKR29398.1"/>
    </source>
</evidence>
<dbReference type="EMBL" id="LBXL01000031">
    <property type="protein sequence ID" value="KKR29398.1"/>
    <property type="molecule type" value="Genomic_DNA"/>
</dbReference>
<evidence type="ECO:0000259" key="1">
    <source>
        <dbReference type="Pfam" id="PF08486"/>
    </source>
</evidence>
<proteinExistence type="predicted"/>
<dbReference type="Gene3D" id="6.10.250.3150">
    <property type="match status" value="1"/>
</dbReference>
<organism evidence="2 3">
    <name type="scientific">Candidatus Woesebacteria bacterium GW2011_GWA1_39_8</name>
    <dbReference type="NCBI Taxonomy" id="1618552"/>
    <lineage>
        <taxon>Bacteria</taxon>
        <taxon>Candidatus Woeseibacteriota</taxon>
    </lineage>
</organism>
<comment type="caution">
    <text evidence="2">The sequence shown here is derived from an EMBL/GenBank/DDBJ whole genome shotgun (WGS) entry which is preliminary data.</text>
</comment>